<evidence type="ECO:0000256" key="12">
    <source>
        <dbReference type="ARBA" id="ARBA00076160"/>
    </source>
</evidence>
<evidence type="ECO:0000256" key="1">
    <source>
        <dbReference type="ARBA" id="ARBA00004496"/>
    </source>
</evidence>
<evidence type="ECO:0000256" key="14">
    <source>
        <dbReference type="SAM" id="Phobius"/>
    </source>
</evidence>
<evidence type="ECO:0000256" key="11">
    <source>
        <dbReference type="ARBA" id="ARBA00069325"/>
    </source>
</evidence>
<comment type="function">
    <text evidence="13">Transfers and isomerizes the ribose moiety from AdoMet to the 7-aminomethyl group of 7-deazaguanine (preQ1-tRNA) to give epoxyqueuosine (oQ-tRNA).</text>
</comment>
<name>A0A3E2BML6_9BACT</name>
<evidence type="ECO:0000256" key="7">
    <source>
        <dbReference type="ARBA" id="ARBA00022785"/>
    </source>
</evidence>
<dbReference type="Gene3D" id="3.40.1780.10">
    <property type="entry name" value="QueA-like"/>
    <property type="match status" value="1"/>
</dbReference>
<keyword evidence="14" id="KW-0812">Transmembrane</keyword>
<evidence type="ECO:0000313" key="15">
    <source>
        <dbReference type="EMBL" id="RFT15856.1"/>
    </source>
</evidence>
<dbReference type="InterPro" id="IPR042119">
    <property type="entry name" value="QueA_dom2"/>
</dbReference>
<dbReference type="EC" id="2.4.99.17" evidence="10 13"/>
<dbReference type="InterPro" id="IPR003699">
    <property type="entry name" value="QueA"/>
</dbReference>
<evidence type="ECO:0000256" key="8">
    <source>
        <dbReference type="ARBA" id="ARBA00052751"/>
    </source>
</evidence>
<evidence type="ECO:0000256" key="13">
    <source>
        <dbReference type="HAMAP-Rule" id="MF_00113"/>
    </source>
</evidence>
<keyword evidence="14" id="KW-1133">Transmembrane helix</keyword>
<dbReference type="InterPro" id="IPR042118">
    <property type="entry name" value="QueA_dom1"/>
</dbReference>
<dbReference type="GO" id="GO:0051075">
    <property type="term" value="F:S-adenosylmethionine:tRNA ribosyltransferase-isomerase activity"/>
    <property type="evidence" value="ECO:0007669"/>
    <property type="project" value="UniProtKB-EC"/>
</dbReference>
<evidence type="ECO:0000256" key="3">
    <source>
        <dbReference type="ARBA" id="ARBA00011245"/>
    </source>
</evidence>
<dbReference type="UniPathway" id="UPA00392"/>
<evidence type="ECO:0000256" key="4">
    <source>
        <dbReference type="ARBA" id="ARBA00022490"/>
    </source>
</evidence>
<evidence type="ECO:0000256" key="2">
    <source>
        <dbReference type="ARBA" id="ARBA00004691"/>
    </source>
</evidence>
<keyword evidence="7 13" id="KW-0671">Queuosine biosynthesis</keyword>
<keyword evidence="5 13" id="KW-0808">Transferase</keyword>
<gene>
    <name evidence="13" type="primary">queA</name>
    <name evidence="15" type="ORF">OP8BY_2254</name>
</gene>
<evidence type="ECO:0000256" key="5">
    <source>
        <dbReference type="ARBA" id="ARBA00022679"/>
    </source>
</evidence>
<dbReference type="SUPFAM" id="SSF111337">
    <property type="entry name" value="QueA-like"/>
    <property type="match status" value="1"/>
</dbReference>
<keyword evidence="14" id="KW-0472">Membrane</keyword>
<evidence type="ECO:0000256" key="9">
    <source>
        <dbReference type="ARBA" id="ARBA00061210"/>
    </source>
</evidence>
<dbReference type="NCBIfam" id="TIGR00113">
    <property type="entry name" value="queA"/>
    <property type="match status" value="1"/>
</dbReference>
<keyword evidence="4 13" id="KW-0963">Cytoplasm</keyword>
<dbReference type="HAMAP" id="MF_00113">
    <property type="entry name" value="QueA"/>
    <property type="match status" value="1"/>
</dbReference>
<protein>
    <recommendedName>
        <fullName evidence="11 13">S-adenosylmethionine:tRNA ribosyltransferase-isomerase</fullName>
        <ecNumber evidence="10 13">2.4.99.17</ecNumber>
    </recommendedName>
    <alternativeName>
        <fullName evidence="12 13">Queuosine biosynthesis protein QueA</fullName>
    </alternativeName>
</protein>
<dbReference type="PANTHER" id="PTHR30307:SF0">
    <property type="entry name" value="S-ADENOSYLMETHIONINE:TRNA RIBOSYLTRANSFERASE-ISOMERASE"/>
    <property type="match status" value="1"/>
</dbReference>
<dbReference type="Gene3D" id="2.40.10.240">
    <property type="entry name" value="QueA-like"/>
    <property type="match status" value="1"/>
</dbReference>
<dbReference type="Pfam" id="PF02547">
    <property type="entry name" value="Queuosine_synth"/>
    <property type="match status" value="1"/>
</dbReference>
<organism evidence="15 16">
    <name type="scientific">Candidatus Saccharicenans subterraneus</name>
    <dbReference type="NCBI Taxonomy" id="2508984"/>
    <lineage>
        <taxon>Bacteria</taxon>
        <taxon>Candidatus Aminicenantota</taxon>
        <taxon>Candidatus Aminicenantia</taxon>
        <taxon>Candidatus Aminicenantales</taxon>
        <taxon>Candidatus Saccharicenantaceae</taxon>
        <taxon>Candidatus Saccharicenans</taxon>
    </lineage>
</organism>
<dbReference type="Proteomes" id="UP000257323">
    <property type="component" value="Unassembled WGS sequence"/>
</dbReference>
<comment type="subunit">
    <text evidence="3 13">Monomer.</text>
</comment>
<sequence>MTEKILLKDYDYELPPELIAQQPLPGRDDSRMMVLNRSLKTIEHRRFKEIANFFEPGEVLVLNNSRVIPARAWAVKRDGDGKSIEFLFIKEKKPGTWEVLCRPAKKVKEGDSLVFDSNLEARVTGRGPLGHRLLEFNTTEVLARLKEIGVAPLPPYIKRKKGDPRFKKIDAERYQTVYATRDGSIAAPTAGLHFTENILDELKQKGVDIQYVTLNVGLATFQPVRVEKITDHRMLEESFYISPETAGAINLARKEGRRITAVGTTVVRTLESAWTENGLQAGEHTTRLFIYPGYHFKVVERMLTNFHLPRSTLLMLVCAFAGYDLVMAAYREAVRERYRFFSYGDCMLIV</sequence>
<evidence type="ECO:0000256" key="10">
    <source>
        <dbReference type="ARBA" id="ARBA00066503"/>
    </source>
</evidence>
<dbReference type="FunFam" id="3.40.1780.10:FF:000001">
    <property type="entry name" value="S-adenosylmethionine:tRNA ribosyltransferase-isomerase"/>
    <property type="match status" value="1"/>
</dbReference>
<comment type="subcellular location">
    <subcellularLocation>
        <location evidence="1 13">Cytoplasm</location>
    </subcellularLocation>
</comment>
<comment type="similarity">
    <text evidence="9 13">Belongs to the QueA family.</text>
</comment>
<comment type="pathway">
    <text evidence="2 13">tRNA modification; tRNA-queuosine biosynthesis.</text>
</comment>
<dbReference type="FunFam" id="2.40.10.240:FF:000002">
    <property type="entry name" value="S-adenosylmethionine:tRNA ribosyltransferase-isomerase"/>
    <property type="match status" value="1"/>
</dbReference>
<comment type="caution">
    <text evidence="15">The sequence shown here is derived from an EMBL/GenBank/DDBJ whole genome shotgun (WGS) entry which is preliminary data.</text>
</comment>
<comment type="catalytic activity">
    <reaction evidence="8 13">
        <text>7-aminomethyl-7-carbaguanosine(34) in tRNA + S-adenosyl-L-methionine = epoxyqueuosine(34) in tRNA + adenine + L-methionine + 2 H(+)</text>
        <dbReference type="Rhea" id="RHEA:32155"/>
        <dbReference type="Rhea" id="RHEA-COMP:10342"/>
        <dbReference type="Rhea" id="RHEA-COMP:18582"/>
        <dbReference type="ChEBI" id="CHEBI:15378"/>
        <dbReference type="ChEBI" id="CHEBI:16708"/>
        <dbReference type="ChEBI" id="CHEBI:57844"/>
        <dbReference type="ChEBI" id="CHEBI:59789"/>
        <dbReference type="ChEBI" id="CHEBI:82833"/>
        <dbReference type="ChEBI" id="CHEBI:194443"/>
        <dbReference type="EC" id="2.4.99.17"/>
    </reaction>
</comment>
<dbReference type="PANTHER" id="PTHR30307">
    <property type="entry name" value="S-ADENOSYLMETHIONINE:TRNA RIBOSYLTRANSFERASE-ISOMERASE"/>
    <property type="match status" value="1"/>
</dbReference>
<reference evidence="15 16" key="1">
    <citation type="submission" date="2018-08" db="EMBL/GenBank/DDBJ databases">
        <title>Genome analysis of the thermophilic bacterium of the candidate phylum Aminicenantes from deep subsurface aquifer revealed its physiology and ecological role.</title>
        <authorList>
            <person name="Kadnikov V.V."/>
            <person name="Mardanov A.V."/>
            <person name="Beletsky A.V."/>
            <person name="Karnachuk O.V."/>
            <person name="Ravin N.V."/>
        </authorList>
    </citation>
    <scope>NUCLEOTIDE SEQUENCE [LARGE SCALE GENOMIC DNA]</scope>
    <source>
        <strain evidence="15">BY38</strain>
    </source>
</reference>
<dbReference type="GO" id="GO:0005737">
    <property type="term" value="C:cytoplasm"/>
    <property type="evidence" value="ECO:0007669"/>
    <property type="project" value="UniProtKB-SubCell"/>
</dbReference>
<accession>A0A3E2BML6</accession>
<keyword evidence="15" id="KW-0413">Isomerase</keyword>
<proteinExistence type="inferred from homology"/>
<evidence type="ECO:0000256" key="6">
    <source>
        <dbReference type="ARBA" id="ARBA00022691"/>
    </source>
</evidence>
<evidence type="ECO:0000313" key="16">
    <source>
        <dbReference type="Proteomes" id="UP000257323"/>
    </source>
</evidence>
<feature type="transmembrane region" description="Helical" evidence="14">
    <location>
        <begin position="312"/>
        <end position="330"/>
    </location>
</feature>
<dbReference type="EMBL" id="QUAH01000006">
    <property type="protein sequence ID" value="RFT15856.1"/>
    <property type="molecule type" value="Genomic_DNA"/>
</dbReference>
<keyword evidence="6 13" id="KW-0949">S-adenosyl-L-methionine</keyword>
<dbReference type="NCBIfam" id="NF001140">
    <property type="entry name" value="PRK00147.1"/>
    <property type="match status" value="1"/>
</dbReference>
<dbReference type="AlphaFoldDB" id="A0A3E2BML6"/>
<dbReference type="InterPro" id="IPR036100">
    <property type="entry name" value="QueA_sf"/>
</dbReference>
<dbReference type="GO" id="GO:0008616">
    <property type="term" value="P:tRNA queuosine(34) biosynthetic process"/>
    <property type="evidence" value="ECO:0007669"/>
    <property type="project" value="UniProtKB-UniRule"/>
</dbReference>